<sequence length="125" mass="14969">MPSARNFNEIKMNKYKKCVRNKKKKILSARITQRIQIYFNYVDASKISINYNTYIVTFIESYTGNNFMEKSFFLLNYNTIYSKLKIETIICKKNVNYHFLFFTKNLANDEVTVYQTFSICKKSKI</sequence>
<protein>
    <submittedName>
        <fullName evidence="1">Uncharacterized protein</fullName>
    </submittedName>
</protein>
<proteinExistence type="predicted"/>
<name>J9D8J7_EDHAE</name>
<gene>
    <name evidence="1" type="ORF">EDEG_01642</name>
</gene>
<dbReference type="EMBL" id="AFBI03000024">
    <property type="protein sequence ID" value="EJW04066.1"/>
    <property type="molecule type" value="Genomic_DNA"/>
</dbReference>
<dbReference type="HOGENOM" id="CLU_1992591_0_0_1"/>
<accession>J9D8J7</accession>
<dbReference type="AlphaFoldDB" id="J9D8J7"/>
<keyword evidence="2" id="KW-1185">Reference proteome</keyword>
<comment type="caution">
    <text evidence="1">The sequence shown here is derived from an EMBL/GenBank/DDBJ whole genome shotgun (WGS) entry which is preliminary data.</text>
</comment>
<dbReference type="InParanoid" id="J9D8J7"/>
<organism evidence="1 2">
    <name type="scientific">Edhazardia aedis (strain USNM 41457)</name>
    <name type="common">Microsporidian parasite</name>
    <dbReference type="NCBI Taxonomy" id="1003232"/>
    <lineage>
        <taxon>Eukaryota</taxon>
        <taxon>Fungi</taxon>
        <taxon>Fungi incertae sedis</taxon>
        <taxon>Microsporidia</taxon>
        <taxon>Edhazardia</taxon>
    </lineage>
</organism>
<evidence type="ECO:0000313" key="2">
    <source>
        <dbReference type="Proteomes" id="UP000003163"/>
    </source>
</evidence>
<reference evidence="1 2" key="1">
    <citation type="submission" date="2011-08" db="EMBL/GenBank/DDBJ databases">
        <authorList>
            <person name="Liu Z.J."/>
            <person name="Shi F.L."/>
            <person name="Lu J.Q."/>
            <person name="Li M."/>
            <person name="Wang Z.L."/>
        </authorList>
    </citation>
    <scope>NUCLEOTIDE SEQUENCE [LARGE SCALE GENOMIC DNA]</scope>
    <source>
        <strain evidence="1 2">USNM 41457</strain>
    </source>
</reference>
<reference evidence="2" key="2">
    <citation type="submission" date="2015-07" db="EMBL/GenBank/DDBJ databases">
        <title>Contrasting host-pathogen interactions and genome evolution in two generalist and specialist microsporidian pathogens of mosquitoes.</title>
        <authorList>
            <consortium name="The Broad Institute Genomics Platform"/>
            <consortium name="The Broad Institute Genome Sequencing Center for Infectious Disease"/>
            <person name="Cuomo C.A."/>
            <person name="Sanscrainte N.D."/>
            <person name="Goldberg J.M."/>
            <person name="Heiman D."/>
            <person name="Young S."/>
            <person name="Zeng Q."/>
            <person name="Becnel J.J."/>
            <person name="Birren B.W."/>
        </authorList>
    </citation>
    <scope>NUCLEOTIDE SEQUENCE [LARGE SCALE GENOMIC DNA]</scope>
    <source>
        <strain evidence="2">USNM 41457</strain>
    </source>
</reference>
<dbReference type="Proteomes" id="UP000003163">
    <property type="component" value="Unassembled WGS sequence"/>
</dbReference>
<dbReference type="VEuPathDB" id="MicrosporidiaDB:EDEG_01642"/>
<evidence type="ECO:0000313" key="1">
    <source>
        <dbReference type="EMBL" id="EJW04066.1"/>
    </source>
</evidence>